<evidence type="ECO:0000259" key="6">
    <source>
        <dbReference type="PROSITE" id="PS50059"/>
    </source>
</evidence>
<dbReference type="GO" id="GO:0003755">
    <property type="term" value="F:peptidyl-prolyl cis-trans isomerase activity"/>
    <property type="evidence" value="ECO:0007669"/>
    <property type="project" value="UniProtKB-KW"/>
</dbReference>
<dbReference type="Gene3D" id="3.10.50.40">
    <property type="match status" value="1"/>
</dbReference>
<dbReference type="Pfam" id="PF00254">
    <property type="entry name" value="FKBP_C"/>
    <property type="match status" value="1"/>
</dbReference>
<dbReference type="SUPFAM" id="SSF54534">
    <property type="entry name" value="FKBP-like"/>
    <property type="match status" value="1"/>
</dbReference>
<name>A0A5J4YMS5_PORPP</name>
<proteinExistence type="predicted"/>
<evidence type="ECO:0000256" key="3">
    <source>
        <dbReference type="ARBA" id="ARBA00023110"/>
    </source>
</evidence>
<gene>
    <name evidence="7" type="ORF">FVE85_3698</name>
</gene>
<evidence type="ECO:0000256" key="1">
    <source>
        <dbReference type="ARBA" id="ARBA00000971"/>
    </source>
</evidence>
<dbReference type="InterPro" id="IPR050689">
    <property type="entry name" value="FKBP-type_PPIase"/>
</dbReference>
<dbReference type="EMBL" id="VRMN01000010">
    <property type="protein sequence ID" value="KAA8492260.1"/>
    <property type="molecule type" value="Genomic_DNA"/>
</dbReference>
<dbReference type="InterPro" id="IPR001179">
    <property type="entry name" value="PPIase_FKBP_dom"/>
</dbReference>
<dbReference type="PANTHER" id="PTHR10516">
    <property type="entry name" value="PEPTIDYL-PROLYL CIS-TRANS ISOMERASE"/>
    <property type="match status" value="1"/>
</dbReference>
<comment type="caution">
    <text evidence="7">The sequence shown here is derived from an EMBL/GenBank/DDBJ whole genome shotgun (WGS) entry which is preliminary data.</text>
</comment>
<dbReference type="EC" id="5.2.1.8" evidence="2 5"/>
<keyword evidence="3 5" id="KW-0697">Rotamase</keyword>
<dbReference type="Proteomes" id="UP000324585">
    <property type="component" value="Unassembled WGS sequence"/>
</dbReference>
<keyword evidence="4 5" id="KW-0413">Isomerase</keyword>
<dbReference type="InterPro" id="IPR046357">
    <property type="entry name" value="PPIase_dom_sf"/>
</dbReference>
<evidence type="ECO:0000256" key="5">
    <source>
        <dbReference type="PROSITE-ProRule" id="PRU00277"/>
    </source>
</evidence>
<evidence type="ECO:0000256" key="2">
    <source>
        <dbReference type="ARBA" id="ARBA00013194"/>
    </source>
</evidence>
<evidence type="ECO:0000256" key="4">
    <source>
        <dbReference type="ARBA" id="ARBA00023235"/>
    </source>
</evidence>
<evidence type="ECO:0000313" key="8">
    <source>
        <dbReference type="Proteomes" id="UP000324585"/>
    </source>
</evidence>
<organism evidence="7 8">
    <name type="scientific">Porphyridium purpureum</name>
    <name type="common">Red alga</name>
    <name type="synonym">Porphyridium cruentum</name>
    <dbReference type="NCBI Taxonomy" id="35688"/>
    <lineage>
        <taxon>Eukaryota</taxon>
        <taxon>Rhodophyta</taxon>
        <taxon>Bangiophyceae</taxon>
        <taxon>Porphyridiales</taxon>
        <taxon>Porphyridiaceae</taxon>
        <taxon>Porphyridium</taxon>
    </lineage>
</organism>
<dbReference type="OMA" id="EQFDASW"/>
<comment type="catalytic activity">
    <reaction evidence="1 5">
        <text>[protein]-peptidylproline (omega=180) = [protein]-peptidylproline (omega=0)</text>
        <dbReference type="Rhea" id="RHEA:16237"/>
        <dbReference type="Rhea" id="RHEA-COMP:10747"/>
        <dbReference type="Rhea" id="RHEA-COMP:10748"/>
        <dbReference type="ChEBI" id="CHEBI:83833"/>
        <dbReference type="ChEBI" id="CHEBI:83834"/>
        <dbReference type="EC" id="5.2.1.8"/>
    </reaction>
</comment>
<feature type="domain" description="PPIase FKBP-type" evidence="6">
    <location>
        <begin position="20"/>
        <end position="108"/>
    </location>
</feature>
<keyword evidence="8" id="KW-1185">Reference proteome</keyword>
<dbReference type="FunFam" id="3.10.50.40:FF:000025">
    <property type="entry name" value="Peptidylprolyl isomerase"/>
    <property type="match status" value="1"/>
</dbReference>
<accession>A0A5J4YMS5</accession>
<dbReference type="OrthoDB" id="1902587at2759"/>
<dbReference type="AlphaFoldDB" id="A0A5J4YMS5"/>
<sequence>MGVEIQTTQAGDGKTFPKAGQTVRCHYTGTLTNGKKFDSSRDRGQPFEFVIGRGQVIKAWDEGVMQMSVGQRAMLTASPDYAYGAGGIPGVIPPSSVLVFDVELLGVK</sequence>
<dbReference type="GO" id="GO:0005737">
    <property type="term" value="C:cytoplasm"/>
    <property type="evidence" value="ECO:0007669"/>
    <property type="project" value="TreeGrafter"/>
</dbReference>
<evidence type="ECO:0000313" key="7">
    <source>
        <dbReference type="EMBL" id="KAA8492260.1"/>
    </source>
</evidence>
<protein>
    <recommendedName>
        <fullName evidence="2 5">peptidylprolyl isomerase</fullName>
        <ecNumber evidence="2 5">5.2.1.8</ecNumber>
    </recommendedName>
</protein>
<reference evidence="8" key="1">
    <citation type="journal article" date="2019" name="Nat. Commun.">
        <title>Expansion of phycobilisome linker gene families in mesophilic red algae.</title>
        <authorList>
            <person name="Lee J."/>
            <person name="Kim D."/>
            <person name="Bhattacharya D."/>
            <person name="Yoon H.S."/>
        </authorList>
    </citation>
    <scope>NUCLEOTIDE SEQUENCE [LARGE SCALE GENOMIC DNA]</scope>
    <source>
        <strain evidence="8">CCMP 1328</strain>
    </source>
</reference>
<dbReference type="PANTHER" id="PTHR10516:SF443">
    <property type="entry name" value="FK506-BINDING PROTEIN 59-RELATED"/>
    <property type="match status" value="1"/>
</dbReference>
<dbReference type="PROSITE" id="PS50059">
    <property type="entry name" value="FKBP_PPIASE"/>
    <property type="match status" value="1"/>
</dbReference>